<evidence type="ECO:0000313" key="2">
    <source>
        <dbReference type="Proteomes" id="UP000248863"/>
    </source>
</evidence>
<dbReference type="GO" id="GO:0006310">
    <property type="term" value="P:DNA recombination"/>
    <property type="evidence" value="ECO:0007669"/>
    <property type="project" value="InterPro"/>
</dbReference>
<dbReference type="GO" id="GO:0006281">
    <property type="term" value="P:DNA repair"/>
    <property type="evidence" value="ECO:0007669"/>
    <property type="project" value="InterPro"/>
</dbReference>
<dbReference type="EMBL" id="NPEU01000387">
    <property type="protein sequence ID" value="RAI33024.1"/>
    <property type="molecule type" value="Genomic_DNA"/>
</dbReference>
<dbReference type="GO" id="GO:0000287">
    <property type="term" value="F:magnesium ion binding"/>
    <property type="evidence" value="ECO:0007669"/>
    <property type="project" value="InterPro"/>
</dbReference>
<dbReference type="Proteomes" id="UP000248863">
    <property type="component" value="Unassembled WGS sequence"/>
</dbReference>
<sequence length="137" mass="15589">MEIQFPIEFIVPGTPVSLQAARAVTKEDWKRQVRDASRSALPQPHFASEGRIAMTIYNLPAEPMRGDLDNIVKLIVDALSRHIYVDDRQVERIVVQKFDPGMGLEFSPGTEMFAKALEAERPLVYVRISDNPFEDFE</sequence>
<evidence type="ECO:0000313" key="1">
    <source>
        <dbReference type="EMBL" id="RAI33024.1"/>
    </source>
</evidence>
<dbReference type="AlphaFoldDB" id="A0A327K558"/>
<gene>
    <name evidence="1" type="ORF">CH338_23220</name>
</gene>
<dbReference type="Pfam" id="PF05866">
    <property type="entry name" value="RusA"/>
    <property type="match status" value="1"/>
</dbReference>
<proteinExistence type="predicted"/>
<dbReference type="InterPro" id="IPR008822">
    <property type="entry name" value="Endonuclease_RusA-like"/>
</dbReference>
<comment type="caution">
    <text evidence="1">The sequence shown here is derived from an EMBL/GenBank/DDBJ whole genome shotgun (WGS) entry which is preliminary data.</text>
</comment>
<dbReference type="SUPFAM" id="SSF103084">
    <property type="entry name" value="Holliday junction resolvase RusA"/>
    <property type="match status" value="1"/>
</dbReference>
<dbReference type="InterPro" id="IPR036614">
    <property type="entry name" value="RusA-like_sf"/>
</dbReference>
<accession>A0A327K558</accession>
<keyword evidence="2" id="KW-1185">Reference proteome</keyword>
<protein>
    <submittedName>
        <fullName evidence="1">Uncharacterized protein</fullName>
    </submittedName>
</protein>
<organism evidence="1 2">
    <name type="scientific">Rhodoplanes elegans</name>
    <dbReference type="NCBI Taxonomy" id="29408"/>
    <lineage>
        <taxon>Bacteria</taxon>
        <taxon>Pseudomonadati</taxon>
        <taxon>Pseudomonadota</taxon>
        <taxon>Alphaproteobacteria</taxon>
        <taxon>Hyphomicrobiales</taxon>
        <taxon>Nitrobacteraceae</taxon>
        <taxon>Rhodoplanes</taxon>
    </lineage>
</organism>
<name>A0A327K558_9BRAD</name>
<dbReference type="Gene3D" id="3.30.1330.70">
    <property type="entry name" value="Holliday junction resolvase RusA"/>
    <property type="match status" value="1"/>
</dbReference>
<dbReference type="OrthoDB" id="959793at2"/>
<reference evidence="1 2" key="1">
    <citation type="submission" date="2017-07" db="EMBL/GenBank/DDBJ databases">
        <title>Draft Genome Sequences of Select Purple Nonsulfur Bacteria.</title>
        <authorList>
            <person name="Lasarre B."/>
            <person name="Mckinlay J.B."/>
        </authorList>
    </citation>
    <scope>NUCLEOTIDE SEQUENCE [LARGE SCALE GENOMIC DNA]</scope>
    <source>
        <strain evidence="1 2">DSM 11907</strain>
    </source>
</reference>